<evidence type="ECO:0000256" key="1">
    <source>
        <dbReference type="ARBA" id="ARBA00004141"/>
    </source>
</evidence>
<dbReference type="OrthoDB" id="429955at2759"/>
<dbReference type="GO" id="GO:0016020">
    <property type="term" value="C:membrane"/>
    <property type="evidence" value="ECO:0007669"/>
    <property type="project" value="UniProtKB-SubCell"/>
</dbReference>
<dbReference type="VEuPathDB" id="TriTrypDB:TRSC58_06175"/>
<dbReference type="InterPro" id="IPR009262">
    <property type="entry name" value="SLC35_F1/F2/F6"/>
</dbReference>
<evidence type="ECO:0000256" key="5">
    <source>
        <dbReference type="ARBA" id="ARBA00022989"/>
    </source>
</evidence>
<evidence type="ECO:0000256" key="6">
    <source>
        <dbReference type="ARBA" id="ARBA00023136"/>
    </source>
</evidence>
<keyword evidence="6 8" id="KW-0472">Membrane</keyword>
<gene>
    <name evidence="9" type="ORF">TRSC58_06175</name>
</gene>
<dbReference type="EMBL" id="AUPL01006175">
    <property type="protein sequence ID" value="ESL06155.1"/>
    <property type="molecule type" value="Genomic_DNA"/>
</dbReference>
<comment type="subcellular location">
    <subcellularLocation>
        <location evidence="1">Membrane</location>
        <topology evidence="1">Multi-pass membrane protein</topology>
    </subcellularLocation>
</comment>
<dbReference type="GO" id="GO:0022857">
    <property type="term" value="F:transmembrane transporter activity"/>
    <property type="evidence" value="ECO:0007669"/>
    <property type="project" value="InterPro"/>
</dbReference>
<feature type="compositionally biased region" description="Basic and acidic residues" evidence="7">
    <location>
        <begin position="139"/>
        <end position="156"/>
    </location>
</feature>
<evidence type="ECO:0000256" key="2">
    <source>
        <dbReference type="ARBA" id="ARBA00007863"/>
    </source>
</evidence>
<proteinExistence type="inferred from homology"/>
<evidence type="ECO:0000256" key="7">
    <source>
        <dbReference type="SAM" id="MobiDB-lite"/>
    </source>
</evidence>
<feature type="transmembrane region" description="Helical" evidence="8">
    <location>
        <begin position="33"/>
        <end position="57"/>
    </location>
</feature>
<evidence type="ECO:0000256" key="4">
    <source>
        <dbReference type="ARBA" id="ARBA00022692"/>
    </source>
</evidence>
<organism evidence="9 10">
    <name type="scientific">Trypanosoma rangeli SC58</name>
    <dbReference type="NCBI Taxonomy" id="429131"/>
    <lineage>
        <taxon>Eukaryota</taxon>
        <taxon>Discoba</taxon>
        <taxon>Euglenozoa</taxon>
        <taxon>Kinetoplastea</taxon>
        <taxon>Metakinetoplastina</taxon>
        <taxon>Trypanosomatida</taxon>
        <taxon>Trypanosomatidae</taxon>
        <taxon>Trypanosoma</taxon>
        <taxon>Herpetosoma</taxon>
    </lineage>
</organism>
<feature type="transmembrane region" description="Helical" evidence="8">
    <location>
        <begin position="90"/>
        <end position="106"/>
    </location>
</feature>
<dbReference type="PANTHER" id="PTHR14233">
    <property type="entry name" value="DUF914-RELATED"/>
    <property type="match status" value="1"/>
</dbReference>
<dbReference type="InterPro" id="IPR052221">
    <property type="entry name" value="SLC35F_Transporter"/>
</dbReference>
<keyword evidence="3" id="KW-0813">Transport</keyword>
<name>A0A061IVP9_TRYRA</name>
<keyword evidence="4 8" id="KW-0812">Transmembrane</keyword>
<comment type="caution">
    <text evidence="9">The sequence shown here is derived from an EMBL/GenBank/DDBJ whole genome shotgun (WGS) entry which is preliminary data.</text>
</comment>
<comment type="similarity">
    <text evidence="2">Belongs to the SLC35F solute transporter family.</text>
</comment>
<dbReference type="AlphaFoldDB" id="A0A061IVP9"/>
<evidence type="ECO:0000256" key="3">
    <source>
        <dbReference type="ARBA" id="ARBA00022448"/>
    </source>
</evidence>
<sequence length="156" mass="17609">MSSCALVFAIIQFFAVEWRLFAPAQNAWTNEDWVYQMMFGLSMLFVYTGLPLLFLIASAAFANVSLLSVSVYSIIWNVTIFNVYPTPVFFASYVIIIVGIVMYDLSNVRWSWCPRINYPCGDPREGFGVPVDTLSAPPHSRERDEAGEGKKCPMPE</sequence>
<feature type="region of interest" description="Disordered" evidence="7">
    <location>
        <begin position="133"/>
        <end position="156"/>
    </location>
</feature>
<keyword evidence="5 8" id="KW-1133">Transmembrane helix</keyword>
<keyword evidence="10" id="KW-1185">Reference proteome</keyword>
<dbReference type="Proteomes" id="UP000031737">
    <property type="component" value="Unassembled WGS sequence"/>
</dbReference>
<evidence type="ECO:0000256" key="8">
    <source>
        <dbReference type="SAM" id="Phobius"/>
    </source>
</evidence>
<dbReference type="PANTHER" id="PTHR14233:SF4">
    <property type="entry name" value="SOLUTE CARRIER FAMILY 35 MEMBER F2"/>
    <property type="match status" value="1"/>
</dbReference>
<evidence type="ECO:0000313" key="10">
    <source>
        <dbReference type="Proteomes" id="UP000031737"/>
    </source>
</evidence>
<evidence type="ECO:0000313" key="9">
    <source>
        <dbReference type="EMBL" id="ESL06155.1"/>
    </source>
</evidence>
<dbReference type="Pfam" id="PF06027">
    <property type="entry name" value="SLC35F"/>
    <property type="match status" value="1"/>
</dbReference>
<accession>A0A061IVP9</accession>
<reference evidence="9 10" key="1">
    <citation type="submission" date="2013-07" db="EMBL/GenBank/DDBJ databases">
        <authorList>
            <person name="Stoco P.H."/>
            <person name="Wagner G."/>
            <person name="Gerber A."/>
            <person name="Zaha A."/>
            <person name="Thompson C."/>
            <person name="Bartholomeu D.C."/>
            <person name="Luckemeyer D.D."/>
            <person name="Bahia D."/>
            <person name="Loreto E."/>
            <person name="Prestes E.B."/>
            <person name="Lima F.M."/>
            <person name="Rodrigues-Luiz G."/>
            <person name="Vallejo G.A."/>
            <person name="Filho J.F."/>
            <person name="Monteiro K.M."/>
            <person name="Tyler K.M."/>
            <person name="de Almeida L.G."/>
            <person name="Ortiz M.F."/>
            <person name="Siervo M.A."/>
            <person name="de Moraes M.H."/>
            <person name="Cunha O.L."/>
            <person name="Mendonca-Neto R."/>
            <person name="Silva R."/>
            <person name="Teixeira S.M."/>
            <person name="Murta S.M."/>
            <person name="Sincero T.C."/>
            <person name="Mendes T.A."/>
            <person name="Urmenyi T.P."/>
            <person name="Silva V.G."/>
            <person name="da Rocha W.D."/>
            <person name="Andersson B."/>
            <person name="Romanha A.J."/>
            <person name="Steindel M."/>
            <person name="de Vasconcelos A.T."/>
            <person name="Grisard E.C."/>
        </authorList>
    </citation>
    <scope>NUCLEOTIDE SEQUENCE [LARGE SCALE GENOMIC DNA]</scope>
    <source>
        <strain evidence="9 10">SC58</strain>
    </source>
</reference>
<protein>
    <submittedName>
        <fullName evidence="9">Uncharacterized protein</fullName>
    </submittedName>
</protein>